<dbReference type="Pfam" id="PF08327">
    <property type="entry name" value="AHSA1"/>
    <property type="match status" value="1"/>
</dbReference>
<dbReference type="Gene3D" id="3.30.530.20">
    <property type="match status" value="1"/>
</dbReference>
<dbReference type="Proteomes" id="UP000275401">
    <property type="component" value="Unassembled WGS sequence"/>
</dbReference>
<organism evidence="3 4">
    <name type="scientific">Streptomyces botrytidirepellens</name>
    <dbReference type="NCBI Taxonomy" id="2486417"/>
    <lineage>
        <taxon>Bacteria</taxon>
        <taxon>Bacillati</taxon>
        <taxon>Actinomycetota</taxon>
        <taxon>Actinomycetes</taxon>
        <taxon>Kitasatosporales</taxon>
        <taxon>Streptomycetaceae</taxon>
        <taxon>Streptomyces</taxon>
    </lineage>
</organism>
<comment type="caution">
    <text evidence="3">The sequence shown here is derived from an EMBL/GenBank/DDBJ whole genome shotgun (WGS) entry which is preliminary data.</text>
</comment>
<proteinExistence type="inferred from homology"/>
<evidence type="ECO:0000313" key="3">
    <source>
        <dbReference type="EMBL" id="RNF92220.1"/>
    </source>
</evidence>
<dbReference type="CDD" id="cd07814">
    <property type="entry name" value="SRPBCC_CalC_Aha1-like"/>
    <property type="match status" value="1"/>
</dbReference>
<name>A0A3M8TM92_9ACTN</name>
<evidence type="ECO:0000256" key="1">
    <source>
        <dbReference type="ARBA" id="ARBA00006817"/>
    </source>
</evidence>
<accession>A0A3M8TM92</accession>
<reference evidence="3 4" key="1">
    <citation type="submission" date="2018-11" db="EMBL/GenBank/DDBJ databases">
        <title>The Potential of Streptomyces as Biocontrol Agents against the Tomato grey mould, Botrytis cinerea (Gray mold) Frontiers in Microbiology.</title>
        <authorList>
            <person name="Li D."/>
        </authorList>
    </citation>
    <scope>NUCLEOTIDE SEQUENCE [LARGE SCALE GENOMIC DNA]</scope>
    <source>
        <strain evidence="3 4">NEAU-LD23</strain>
    </source>
</reference>
<dbReference type="AlphaFoldDB" id="A0A3M8TM92"/>
<protein>
    <submittedName>
        <fullName evidence="3">SRPBCC domain-containing protein</fullName>
    </submittedName>
</protein>
<feature type="domain" description="Activator of Hsp90 ATPase homologue 1/2-like C-terminal" evidence="2">
    <location>
        <begin position="17"/>
        <end position="134"/>
    </location>
</feature>
<dbReference type="SUPFAM" id="SSF55961">
    <property type="entry name" value="Bet v1-like"/>
    <property type="match status" value="1"/>
</dbReference>
<dbReference type="InterPro" id="IPR013538">
    <property type="entry name" value="ASHA1/2-like_C"/>
</dbReference>
<evidence type="ECO:0000259" key="2">
    <source>
        <dbReference type="Pfam" id="PF08327"/>
    </source>
</evidence>
<comment type="similarity">
    <text evidence="1">Belongs to the AHA1 family.</text>
</comment>
<dbReference type="RefSeq" id="WP_123107083.1">
    <property type="nucleotide sequence ID" value="NZ_RIBZ01000786.1"/>
</dbReference>
<dbReference type="EMBL" id="RIBZ01000786">
    <property type="protein sequence ID" value="RNF92220.1"/>
    <property type="molecule type" value="Genomic_DNA"/>
</dbReference>
<keyword evidence="4" id="KW-1185">Reference proteome</keyword>
<evidence type="ECO:0000313" key="4">
    <source>
        <dbReference type="Proteomes" id="UP000275401"/>
    </source>
</evidence>
<sequence length="139" mass="15266">MTTDDPAAIHCDQFIAHPPATVWKALTEPELHARWWAAGDVRPVVGHRFTLDMGKWGQQPCEVLDVEPERLLRYSFASGTLDTTITWRLEPEGTGTRLFLEHSGFDLDSPLGRTALDGMGGGWPGVLGNIESALTAAQR</sequence>
<gene>
    <name evidence="3" type="ORF">EEJ42_40135</name>
</gene>
<dbReference type="InterPro" id="IPR023393">
    <property type="entry name" value="START-like_dom_sf"/>
</dbReference>